<comment type="caution">
    <text evidence="1">The sequence shown here is derived from an EMBL/GenBank/DDBJ whole genome shotgun (WGS) entry which is preliminary data.</text>
</comment>
<dbReference type="Proteomes" id="UP000248856">
    <property type="component" value="Unassembled WGS sequence"/>
</dbReference>
<dbReference type="InterPro" id="IPR023401">
    <property type="entry name" value="ODC_N"/>
</dbReference>
<dbReference type="PANTHER" id="PTHR13812">
    <property type="entry name" value="KETIMINE REDUCTASE MU-CRYSTALLIN"/>
    <property type="match status" value="1"/>
</dbReference>
<dbReference type="InterPro" id="IPR036291">
    <property type="entry name" value="NAD(P)-bd_dom_sf"/>
</dbReference>
<accession>A0A328Z602</accession>
<keyword evidence="2" id="KW-1185">Reference proteome</keyword>
<dbReference type="InterPro" id="IPR003462">
    <property type="entry name" value="ODC_Mu_crystall"/>
</dbReference>
<dbReference type="RefSeq" id="WP_111879155.1">
    <property type="nucleotide sequence ID" value="NZ_CBCSGC010000166.1"/>
</dbReference>
<dbReference type="AlphaFoldDB" id="A0A328Z602"/>
<protein>
    <submittedName>
        <fullName evidence="1">Ornithine cyclodeaminase</fullName>
    </submittedName>
</protein>
<evidence type="ECO:0000313" key="2">
    <source>
        <dbReference type="Proteomes" id="UP000248856"/>
    </source>
</evidence>
<dbReference type="PIRSF" id="PIRSF001439">
    <property type="entry name" value="CryM"/>
    <property type="match status" value="1"/>
</dbReference>
<dbReference type="Pfam" id="PF02423">
    <property type="entry name" value="OCD_Mu_crystall"/>
    <property type="match status" value="1"/>
</dbReference>
<dbReference type="GO" id="GO:0005737">
    <property type="term" value="C:cytoplasm"/>
    <property type="evidence" value="ECO:0007669"/>
    <property type="project" value="TreeGrafter"/>
</dbReference>
<sequence length="323" mass="33795">MPGDARLLLVDRDAAARLLAPGAVAEAVREAFVLHSRREGRGFPVVREPLPTGGIFGIKSGDVPSQGLLGFKAAGFWPGNRGVGGEPHQATILLFDPATGRPLCVIDGNAITTARTAAAGAIGLQTLARADSARATVFGTGVQAAAQLDAALRVLPALRQVRYASARREVDLAFEARFAGRCDIRPAADADAAVAESDVVITATPGGGLLFSAEAVRAGTHLLCVGTDTRGKRELPEGLPARARLVVDDAAQARQIGELQWAPGLPCDEIGDLLTGKVPFTRRPGDITVFDMTGLALQDLTVARLIHRQALEQGLGTSIAWPW</sequence>
<name>A0A328Z602_9BURK</name>
<dbReference type="OrthoDB" id="9809203at2"/>
<reference evidence="1 2" key="1">
    <citation type="submission" date="2018-06" db="EMBL/GenBank/DDBJ databases">
        <title>Genomic Encyclopedia of Archaeal and Bacterial Type Strains, Phase II (KMG-II): from individual species to whole genera.</title>
        <authorList>
            <person name="Goeker M."/>
        </authorList>
    </citation>
    <scope>NUCLEOTIDE SEQUENCE [LARGE SCALE GENOMIC DNA]</scope>
    <source>
        <strain evidence="1 2">CFPB 3232</strain>
    </source>
</reference>
<dbReference type="PANTHER" id="PTHR13812:SF19">
    <property type="entry name" value="KETIMINE REDUCTASE MU-CRYSTALLIN"/>
    <property type="match status" value="1"/>
</dbReference>
<gene>
    <name evidence="1" type="ORF">AX018_10354</name>
</gene>
<proteinExistence type="predicted"/>
<dbReference type="SUPFAM" id="SSF51735">
    <property type="entry name" value="NAD(P)-binding Rossmann-fold domains"/>
    <property type="match status" value="1"/>
</dbReference>
<dbReference type="Gene3D" id="3.30.1780.10">
    <property type="entry name" value="ornithine cyclodeaminase, domain 1"/>
    <property type="match status" value="1"/>
</dbReference>
<evidence type="ECO:0000313" key="1">
    <source>
        <dbReference type="EMBL" id="RAR77666.1"/>
    </source>
</evidence>
<dbReference type="EMBL" id="QLTA01000035">
    <property type="protein sequence ID" value="RAR77666.1"/>
    <property type="molecule type" value="Genomic_DNA"/>
</dbReference>
<dbReference type="Gene3D" id="3.40.50.720">
    <property type="entry name" value="NAD(P)-binding Rossmann-like Domain"/>
    <property type="match status" value="1"/>
</dbReference>
<organism evidence="1 2">
    <name type="scientific">Paracidovorax anthurii</name>
    <dbReference type="NCBI Taxonomy" id="78229"/>
    <lineage>
        <taxon>Bacteria</taxon>
        <taxon>Pseudomonadati</taxon>
        <taxon>Pseudomonadota</taxon>
        <taxon>Betaproteobacteria</taxon>
        <taxon>Burkholderiales</taxon>
        <taxon>Comamonadaceae</taxon>
        <taxon>Paracidovorax</taxon>
    </lineage>
</organism>